<accession>A0A7D9JB03</accession>
<comment type="caution">
    <text evidence="1">The sequence shown here is derived from an EMBL/GenBank/DDBJ whole genome shotgun (WGS) entry which is preliminary data.</text>
</comment>
<dbReference type="EMBL" id="CACRXK020013839">
    <property type="protein sequence ID" value="CAB4025817.1"/>
    <property type="molecule type" value="Genomic_DNA"/>
</dbReference>
<gene>
    <name evidence="1" type="ORF">PACLA_8A076520</name>
</gene>
<sequence length="670" mass="77440">MLLFSFVERNPRLLLVLRVIHRWCSGTGLLRNPADAENISNVLNILFLSQCINRGEIESFQAEKVQKKLDGFVRGQGTDLNLCTKFEEIWNVVSNQTNNEQAEGNINLSTNLGRNLLLFFRSYETSLDMIIPEPFACILSSNKVSQLIEVDKIDLIQDQMQRAYQLLAQYGDVEIMLACSSSEEYNVIFLSPLLSFSVSGVEKSKAKEIARKTGATSVVIRSSLPRSRKSAILEVRGNEPTIRAVRRELENMTVQASRDKWSLMSGSFVDGANLMLFEGSKNVKDVITLTPYIGRCHQTHDGLPRHVAFVKNPTIPITQYMFSRFSDKFFQQVQLLERDFVPQLHGIHELAVHFGRTYLFSVPHILLEDSESVSIAMLRANKLKTAVEQTKRSAPETINYVSQETERRRRRKRKPNKEFNSGEKTKKRKRSKPSRSSFYTTVHSADRVKNFLQSRGFQAEDADSTETYSVNIYREDIEFYVKFDSFLKFTEVRFPNLRWCVTDIKRMWQNHMNRQDGQREDQQLTLDGGEVDIRFLLQSRAILKPDEISDTNYKQYVDMLKPDPSAEKSFIVDENLWKDVRIIRFTKSRKLKASAQVQNEFLSALTVYLDEVEEHSRPCENPGQFKTKLTRCEVCLKTELPEDFGTKTTLRNFLRQLWDFSFALSTYLSE</sequence>
<keyword evidence="2" id="KW-1185">Reference proteome</keyword>
<evidence type="ECO:0000313" key="1">
    <source>
        <dbReference type="EMBL" id="CAB4025817.1"/>
    </source>
</evidence>
<evidence type="ECO:0000313" key="2">
    <source>
        <dbReference type="Proteomes" id="UP001152795"/>
    </source>
</evidence>
<protein>
    <submittedName>
        <fullName evidence="1">Uncharacterized protein</fullName>
    </submittedName>
</protein>
<proteinExistence type="predicted"/>
<dbReference type="Proteomes" id="UP001152795">
    <property type="component" value="Unassembled WGS sequence"/>
</dbReference>
<name>A0A7D9JB03_PARCT</name>
<dbReference type="AlphaFoldDB" id="A0A7D9JB03"/>
<organism evidence="1 2">
    <name type="scientific">Paramuricea clavata</name>
    <name type="common">Red gorgonian</name>
    <name type="synonym">Violescent sea-whip</name>
    <dbReference type="NCBI Taxonomy" id="317549"/>
    <lineage>
        <taxon>Eukaryota</taxon>
        <taxon>Metazoa</taxon>
        <taxon>Cnidaria</taxon>
        <taxon>Anthozoa</taxon>
        <taxon>Octocorallia</taxon>
        <taxon>Malacalcyonacea</taxon>
        <taxon>Plexauridae</taxon>
        <taxon>Paramuricea</taxon>
    </lineage>
</organism>
<dbReference type="OrthoDB" id="5988086at2759"/>
<reference evidence="1" key="1">
    <citation type="submission" date="2020-04" db="EMBL/GenBank/DDBJ databases">
        <authorList>
            <person name="Alioto T."/>
            <person name="Alioto T."/>
            <person name="Gomez Garrido J."/>
        </authorList>
    </citation>
    <scope>NUCLEOTIDE SEQUENCE</scope>
    <source>
        <strain evidence="1">A484AB</strain>
    </source>
</reference>